<dbReference type="EMBL" id="MN739578">
    <property type="protein sequence ID" value="QHT14014.1"/>
    <property type="molecule type" value="Genomic_DNA"/>
</dbReference>
<name>A0A6C0DCW9_9ZZZZ</name>
<organism evidence="1">
    <name type="scientific">viral metagenome</name>
    <dbReference type="NCBI Taxonomy" id="1070528"/>
    <lineage>
        <taxon>unclassified sequences</taxon>
        <taxon>metagenomes</taxon>
        <taxon>organismal metagenomes</taxon>
    </lineage>
</organism>
<proteinExistence type="predicted"/>
<dbReference type="Pfam" id="PF19058">
    <property type="entry name" value="DUF5754"/>
    <property type="match status" value="1"/>
</dbReference>
<protein>
    <submittedName>
        <fullName evidence="1">Uncharacterized protein</fullName>
    </submittedName>
</protein>
<reference evidence="1" key="1">
    <citation type="journal article" date="2020" name="Nature">
        <title>Giant virus diversity and host interactions through global metagenomics.</title>
        <authorList>
            <person name="Schulz F."/>
            <person name="Roux S."/>
            <person name="Paez-Espino D."/>
            <person name="Jungbluth S."/>
            <person name="Walsh D.A."/>
            <person name="Denef V.J."/>
            <person name="McMahon K.D."/>
            <person name="Konstantinidis K.T."/>
            <person name="Eloe-Fadrosh E.A."/>
            <person name="Kyrpides N.C."/>
            <person name="Woyke T."/>
        </authorList>
    </citation>
    <scope>NUCLEOTIDE SEQUENCE</scope>
    <source>
        <strain evidence="1">GVMAG-M-3300023174-134</strain>
    </source>
</reference>
<dbReference type="AlphaFoldDB" id="A0A6C0DCW9"/>
<accession>A0A6C0DCW9</accession>
<dbReference type="InterPro" id="IPR043930">
    <property type="entry name" value="DUF5754"/>
</dbReference>
<evidence type="ECO:0000313" key="1">
    <source>
        <dbReference type="EMBL" id="QHT14014.1"/>
    </source>
</evidence>
<sequence length="110" mass="13181">MHAQNKTQKKRKYPSRINLYSNPRTAQSNAYKYLGRTAKLYPASNSQKKYSIFDKKNNRWVNFGQMGYEDFTKHHDKVRRKNYLTRSGKIKGDWVSNRYSANNLSRKIIW</sequence>